<evidence type="ECO:0008006" key="5">
    <source>
        <dbReference type="Google" id="ProtNLM"/>
    </source>
</evidence>
<evidence type="ECO:0000256" key="1">
    <source>
        <dbReference type="SAM" id="Coils"/>
    </source>
</evidence>
<proteinExistence type="predicted"/>
<keyword evidence="1" id="KW-0175">Coiled coil</keyword>
<dbReference type="Proteomes" id="UP001458880">
    <property type="component" value="Unassembled WGS sequence"/>
</dbReference>
<reference evidence="3 4" key="1">
    <citation type="journal article" date="2024" name="BMC Genomics">
        <title>De novo assembly and annotation of Popillia japonica's genome with initial clues to its potential as an invasive pest.</title>
        <authorList>
            <person name="Cucini C."/>
            <person name="Boschi S."/>
            <person name="Funari R."/>
            <person name="Cardaioli E."/>
            <person name="Iannotti N."/>
            <person name="Marturano G."/>
            <person name="Paoli F."/>
            <person name="Bruttini M."/>
            <person name="Carapelli A."/>
            <person name="Frati F."/>
            <person name="Nardi F."/>
        </authorList>
    </citation>
    <scope>NUCLEOTIDE SEQUENCE [LARGE SCALE GENOMIC DNA]</scope>
    <source>
        <strain evidence="3">DMR45628</strain>
    </source>
</reference>
<feature type="compositionally biased region" description="Low complexity" evidence="2">
    <location>
        <begin position="69"/>
        <end position="78"/>
    </location>
</feature>
<evidence type="ECO:0000313" key="3">
    <source>
        <dbReference type="EMBL" id="KAK9688474.1"/>
    </source>
</evidence>
<gene>
    <name evidence="3" type="ORF">QE152_g35303</name>
</gene>
<name>A0AAW1IFR0_POPJA</name>
<accession>A0AAW1IFR0</accession>
<sequence length="188" mass="21634">MSWEFFDAFQEIYMEDKTINFPQTISSMRPPYTIPKEESNPYPSPSKSFAPQPCSSQLLAPLPFPVQLQSPQPCSSQSFLAQPSTSTTIPISDKVSTTGFVPNVSSERHSPHPCIPDVSPPPYRSTPTKSSKKTEKATRMRSLYRYRQRQLQIEKKRVEELQLLRRAIERSNELQEERNQLLRGFLNK</sequence>
<feature type="region of interest" description="Disordered" evidence="2">
    <location>
        <begin position="69"/>
        <end position="137"/>
    </location>
</feature>
<protein>
    <recommendedName>
        <fullName evidence="5">BZIP domain-containing protein</fullName>
    </recommendedName>
</protein>
<evidence type="ECO:0000256" key="2">
    <source>
        <dbReference type="SAM" id="MobiDB-lite"/>
    </source>
</evidence>
<comment type="caution">
    <text evidence="3">The sequence shown here is derived from an EMBL/GenBank/DDBJ whole genome shotgun (WGS) entry which is preliminary data.</text>
</comment>
<feature type="coiled-coil region" evidence="1">
    <location>
        <begin position="151"/>
        <end position="184"/>
    </location>
</feature>
<keyword evidence="4" id="KW-1185">Reference proteome</keyword>
<dbReference type="EMBL" id="JASPKY010000589">
    <property type="protein sequence ID" value="KAK9688474.1"/>
    <property type="molecule type" value="Genomic_DNA"/>
</dbReference>
<feature type="compositionally biased region" description="Polar residues" evidence="2">
    <location>
        <begin position="45"/>
        <end position="54"/>
    </location>
</feature>
<feature type="region of interest" description="Disordered" evidence="2">
    <location>
        <begin position="24"/>
        <end position="54"/>
    </location>
</feature>
<evidence type="ECO:0000313" key="4">
    <source>
        <dbReference type="Proteomes" id="UP001458880"/>
    </source>
</evidence>
<dbReference type="AlphaFoldDB" id="A0AAW1IFR0"/>
<feature type="compositionally biased region" description="Polar residues" evidence="2">
    <location>
        <begin position="79"/>
        <end position="105"/>
    </location>
</feature>
<organism evidence="3 4">
    <name type="scientific">Popillia japonica</name>
    <name type="common">Japanese beetle</name>
    <dbReference type="NCBI Taxonomy" id="7064"/>
    <lineage>
        <taxon>Eukaryota</taxon>
        <taxon>Metazoa</taxon>
        <taxon>Ecdysozoa</taxon>
        <taxon>Arthropoda</taxon>
        <taxon>Hexapoda</taxon>
        <taxon>Insecta</taxon>
        <taxon>Pterygota</taxon>
        <taxon>Neoptera</taxon>
        <taxon>Endopterygota</taxon>
        <taxon>Coleoptera</taxon>
        <taxon>Polyphaga</taxon>
        <taxon>Scarabaeiformia</taxon>
        <taxon>Scarabaeidae</taxon>
        <taxon>Rutelinae</taxon>
        <taxon>Popillia</taxon>
    </lineage>
</organism>